<gene>
    <name evidence="4" type="ORF">LARV_01671</name>
</gene>
<evidence type="ECO:0000313" key="5">
    <source>
        <dbReference type="Proteomes" id="UP000055060"/>
    </source>
</evidence>
<dbReference type="SUPFAM" id="SSF48695">
    <property type="entry name" value="Multiheme cytochromes"/>
    <property type="match status" value="2"/>
</dbReference>
<feature type="signal peptide" evidence="2">
    <location>
        <begin position="1"/>
        <end position="35"/>
    </location>
</feature>
<accession>A0A0S7BI09</accession>
<evidence type="ECO:0000256" key="2">
    <source>
        <dbReference type="SAM" id="SignalP"/>
    </source>
</evidence>
<dbReference type="RefSeq" id="WP_172797819.1">
    <property type="nucleotide sequence ID" value="NZ_DF967972.1"/>
</dbReference>
<keyword evidence="5" id="KW-1185">Reference proteome</keyword>
<dbReference type="InterPro" id="IPR018247">
    <property type="entry name" value="EF_Hand_1_Ca_BS"/>
</dbReference>
<dbReference type="EMBL" id="DF967972">
    <property type="protein sequence ID" value="GAP13912.1"/>
    <property type="molecule type" value="Genomic_DNA"/>
</dbReference>
<dbReference type="InterPro" id="IPR029467">
    <property type="entry name" value="Cyt_c7-like"/>
</dbReference>
<dbReference type="PANTHER" id="PTHR35038">
    <property type="entry name" value="DISSIMILATORY SULFITE REDUCTASE SIRA"/>
    <property type="match status" value="1"/>
</dbReference>
<dbReference type="Proteomes" id="UP000055060">
    <property type="component" value="Unassembled WGS sequence"/>
</dbReference>
<name>A0A0S7BI09_9CHLR</name>
<dbReference type="PROSITE" id="PS00018">
    <property type="entry name" value="EF_HAND_1"/>
    <property type="match status" value="1"/>
</dbReference>
<dbReference type="Gene3D" id="3.90.10.10">
    <property type="entry name" value="Cytochrome C3"/>
    <property type="match status" value="1"/>
</dbReference>
<evidence type="ECO:0000313" key="4">
    <source>
        <dbReference type="EMBL" id="GAP13912.1"/>
    </source>
</evidence>
<protein>
    <recommendedName>
        <fullName evidence="3">Cytochrome c7-like domain-containing protein</fullName>
    </recommendedName>
</protein>
<dbReference type="AlphaFoldDB" id="A0A0S7BI09"/>
<dbReference type="InterPro" id="IPR036280">
    <property type="entry name" value="Multihaem_cyt_sf"/>
</dbReference>
<sequence length="725" mass="77688">MRKINLKTVLMVGVFAVVALLLAACAGATPAPTQAAPTTPACPEPTACPEGGVDKAAVPFFDLWSASAHADTKAEAFNHWNDADPKEIPTSCAKCHSQGGFQDYVGADGSEVFTVDKAAAIGSVISCDTCHNAGTATLTTVKFPSGAEVTGLGREAVCMTCHQGTASGSSVDAAIEKAGATDDDTPVAELGFTNLHYFAASVARYGTIVKGGYEYEGKSYDALWQHVEGVNTCNECHNPHSLELNVETCTTCHEGVTKAEDLRNVRMASSQVDYDGDGDVKEGIYYEVDGLRTLLYTAIQAYAKDVAGTAVVYSPTAYPYFFIDTNADGKTDDTEAVAANKFASWTPRMAKAAFNYQLSVKDPGSYAHGGKYIIELLYDSIESLNEKLSSPVDLSKAHRIDPGHFAGSEMAFRDWDADGAVPGTCAKCHSATGLPQFIKEGVNISNPISDGLMCETCHSDLTTFARYQQDSVKFPNGAMLGFEGKPDANLCLNCHQGRESTVSVNKVVAGADRDTIDEKLSFRNVHYFAAGATLFGADAQGMYQYEGKEYAGQFKHVENYNTCVDCHDTHALTAKVDACAGCHNGQKPEDIRMNTKGDFDGDGNATEGLAGEIDTLREKLLAAIQAYAKDVAKAPIVYSPSAYPYWFIDTNGNGQLDTDEINSDNAYKGTWTPRLLEAAYNYQYSVKDPGAFVHNGKYVIQVMVDTINDLKAKVPSIDAAGLVRP</sequence>
<dbReference type="PROSITE" id="PS51257">
    <property type="entry name" value="PROKAR_LIPOPROTEIN"/>
    <property type="match status" value="1"/>
</dbReference>
<keyword evidence="1 2" id="KW-0732">Signal</keyword>
<reference evidence="4" key="1">
    <citation type="submission" date="2015-07" db="EMBL/GenBank/DDBJ databases">
        <title>Draft Genome Sequences of Anaerolinea thermolimosa IMO-1, Bellilinea caldifistulae GOMI-1, Leptolinea tardivitalis YMTK-2, Levilinea saccharolytica KIBI-1,Longilinea arvoryzae KOME-1, Previously Described as Members of the Anaerolineaceae (Chloroflexi).</title>
        <authorList>
            <person name="Sekiguchi Y."/>
            <person name="Ohashi A."/>
            <person name="Matsuura N."/>
            <person name="Tourlousse M.D."/>
        </authorList>
    </citation>
    <scope>NUCLEOTIDE SEQUENCE [LARGE SCALE GENOMIC DNA]</scope>
    <source>
        <strain evidence="4">KOME-1</strain>
    </source>
</reference>
<feature type="chain" id="PRO_5006632973" description="Cytochrome c7-like domain-containing protein" evidence="2">
    <location>
        <begin position="36"/>
        <end position="725"/>
    </location>
</feature>
<evidence type="ECO:0000259" key="3">
    <source>
        <dbReference type="Pfam" id="PF14522"/>
    </source>
</evidence>
<feature type="domain" description="Cytochrome c7-like" evidence="3">
    <location>
        <begin position="77"/>
        <end position="163"/>
    </location>
</feature>
<dbReference type="Gene3D" id="1.10.1130.10">
    <property type="entry name" value="Flavocytochrome C3, Chain A"/>
    <property type="match status" value="2"/>
</dbReference>
<organism evidence="4">
    <name type="scientific">Longilinea arvoryzae</name>
    <dbReference type="NCBI Taxonomy" id="360412"/>
    <lineage>
        <taxon>Bacteria</taxon>
        <taxon>Bacillati</taxon>
        <taxon>Chloroflexota</taxon>
        <taxon>Anaerolineae</taxon>
        <taxon>Anaerolineales</taxon>
        <taxon>Anaerolineaceae</taxon>
        <taxon>Longilinea</taxon>
    </lineage>
</organism>
<evidence type="ECO:0000256" key="1">
    <source>
        <dbReference type="ARBA" id="ARBA00022729"/>
    </source>
</evidence>
<dbReference type="InterPro" id="IPR051829">
    <property type="entry name" value="Multiheme_Cytochr_ET"/>
</dbReference>
<proteinExistence type="predicted"/>
<dbReference type="Pfam" id="PF14522">
    <property type="entry name" value="Cytochrome_C7"/>
    <property type="match status" value="1"/>
</dbReference>
<dbReference type="STRING" id="360412.LARV_01671"/>